<evidence type="ECO:0000256" key="4">
    <source>
        <dbReference type="ARBA" id="ARBA00019232"/>
    </source>
</evidence>
<dbReference type="InterPro" id="IPR000223">
    <property type="entry name" value="Pept_S26A_signal_pept_1"/>
</dbReference>
<dbReference type="EMBL" id="CADCTQ010000434">
    <property type="protein sequence ID" value="CAA9298681.1"/>
    <property type="molecule type" value="Genomic_DNA"/>
</dbReference>
<protein>
    <recommendedName>
        <fullName evidence="4 6">Signal peptidase I</fullName>
        <ecNumber evidence="3 6">3.4.21.89</ecNumber>
    </recommendedName>
</protein>
<dbReference type="EC" id="3.4.21.89" evidence="3 6"/>
<dbReference type="GO" id="GO:0006465">
    <property type="term" value="P:signal peptide processing"/>
    <property type="evidence" value="ECO:0007669"/>
    <property type="project" value="InterPro"/>
</dbReference>
<dbReference type="GO" id="GO:0009003">
    <property type="term" value="F:signal peptidase activity"/>
    <property type="evidence" value="ECO:0007669"/>
    <property type="project" value="UniProtKB-EC"/>
</dbReference>
<dbReference type="InterPro" id="IPR019533">
    <property type="entry name" value="Peptidase_S26"/>
</dbReference>
<comment type="subcellular location">
    <subcellularLocation>
        <location evidence="6">Membrane</location>
        <topology evidence="6">Single-pass type II membrane protein</topology>
    </subcellularLocation>
</comment>
<evidence type="ECO:0000259" key="7">
    <source>
        <dbReference type="Pfam" id="PF10502"/>
    </source>
</evidence>
<comment type="catalytic activity">
    <reaction evidence="1 6">
        <text>Cleavage of hydrophobic, N-terminal signal or leader sequences from secreted and periplasmic proteins.</text>
        <dbReference type="EC" id="3.4.21.89"/>
    </reaction>
</comment>
<sequence length="287" mass="32581">MSWFFRITVAVTAFLMVYIPYAVFMGPFRLPTSSMAGTIEPGKHIFASAVFSGIKRDDIIVFNRPNGTSVPNGTGVLYVARCIGLPGEKLEIRNRQVFVNGRPVPPPALARFSYLVEAKQPLPKTFFKRKGYGDEFYETGERKYSIHLTPAQAAQLGKLDVIRRVSPAMDTAATGRSLCFPQSPVFPWSADKYGPLVMPREGWEIELTPENVQLYGPCIRDHEALEGITLENNTLSRAGQPLTHHTFGQDYYFVMGDNRNNSEDSRYWGFVPRDHIRRKVWWHTNLF</sequence>
<dbReference type="PANTHER" id="PTHR43390">
    <property type="entry name" value="SIGNAL PEPTIDASE I"/>
    <property type="match status" value="1"/>
</dbReference>
<keyword evidence="5 6" id="KW-0378">Hydrolase</keyword>
<dbReference type="PRINTS" id="PR00727">
    <property type="entry name" value="LEADERPTASE"/>
</dbReference>
<evidence type="ECO:0000313" key="8">
    <source>
        <dbReference type="EMBL" id="CAA9298681.1"/>
    </source>
</evidence>
<dbReference type="Gene3D" id="2.10.109.10">
    <property type="entry name" value="Umud Fragment, subunit A"/>
    <property type="match status" value="2"/>
</dbReference>
<feature type="domain" description="Peptidase S26" evidence="7">
    <location>
        <begin position="8"/>
        <end position="111"/>
    </location>
</feature>
<dbReference type="PROSITE" id="PS00761">
    <property type="entry name" value="SPASE_I_3"/>
    <property type="match status" value="1"/>
</dbReference>
<evidence type="ECO:0000256" key="3">
    <source>
        <dbReference type="ARBA" id="ARBA00013208"/>
    </source>
</evidence>
<dbReference type="InterPro" id="IPR019758">
    <property type="entry name" value="Pept_S26A_signal_pept_1_CS"/>
</dbReference>
<evidence type="ECO:0000256" key="1">
    <source>
        <dbReference type="ARBA" id="ARBA00000677"/>
    </source>
</evidence>
<evidence type="ECO:0000256" key="2">
    <source>
        <dbReference type="ARBA" id="ARBA00009370"/>
    </source>
</evidence>
<dbReference type="NCBIfam" id="TIGR02227">
    <property type="entry name" value="sigpep_I_bact"/>
    <property type="match status" value="1"/>
</dbReference>
<gene>
    <name evidence="8" type="ORF">AVDCRST_MAG56-5231</name>
</gene>
<accession>A0A6J4K826</accession>
<name>A0A6J4K826_9SPHI</name>
<dbReference type="PANTHER" id="PTHR43390:SF1">
    <property type="entry name" value="CHLOROPLAST PROCESSING PEPTIDASE"/>
    <property type="match status" value="1"/>
</dbReference>
<comment type="similarity">
    <text evidence="2 6">Belongs to the peptidase S26 family.</text>
</comment>
<proteinExistence type="inferred from homology"/>
<dbReference type="GO" id="GO:0004252">
    <property type="term" value="F:serine-type endopeptidase activity"/>
    <property type="evidence" value="ECO:0007669"/>
    <property type="project" value="InterPro"/>
</dbReference>
<keyword evidence="6" id="KW-0645">Protease</keyword>
<evidence type="ECO:0000256" key="5">
    <source>
        <dbReference type="ARBA" id="ARBA00022801"/>
    </source>
</evidence>
<organism evidence="8">
    <name type="scientific">uncultured Cytophagales bacterium</name>
    <dbReference type="NCBI Taxonomy" id="158755"/>
    <lineage>
        <taxon>Bacteria</taxon>
        <taxon>Pseudomonadati</taxon>
        <taxon>Bacteroidota</taxon>
        <taxon>Sphingobacteriia</taxon>
        <taxon>Sphingobacteriales</taxon>
        <taxon>environmental samples</taxon>
    </lineage>
</organism>
<feature type="domain" description="Peptidase S26" evidence="7">
    <location>
        <begin position="239"/>
        <end position="277"/>
    </location>
</feature>
<dbReference type="GO" id="GO:0016020">
    <property type="term" value="C:membrane"/>
    <property type="evidence" value="ECO:0007669"/>
    <property type="project" value="UniProtKB-SubCell"/>
</dbReference>
<dbReference type="AlphaFoldDB" id="A0A6J4K826"/>
<reference evidence="8" key="1">
    <citation type="submission" date="2020-02" db="EMBL/GenBank/DDBJ databases">
        <authorList>
            <person name="Meier V. D."/>
        </authorList>
    </citation>
    <scope>NUCLEOTIDE SEQUENCE</scope>
    <source>
        <strain evidence="8">AVDCRST_MAG56</strain>
    </source>
</reference>
<dbReference type="InterPro" id="IPR036286">
    <property type="entry name" value="LexA/Signal_pep-like_sf"/>
</dbReference>
<evidence type="ECO:0000256" key="6">
    <source>
        <dbReference type="RuleBase" id="RU362042"/>
    </source>
</evidence>
<dbReference type="SUPFAM" id="SSF51306">
    <property type="entry name" value="LexA/Signal peptidase"/>
    <property type="match status" value="1"/>
</dbReference>
<dbReference type="CDD" id="cd06530">
    <property type="entry name" value="S26_SPase_I"/>
    <property type="match status" value="2"/>
</dbReference>
<dbReference type="Pfam" id="PF10502">
    <property type="entry name" value="Peptidase_S26"/>
    <property type="match status" value="2"/>
</dbReference>